<accession>A0A5C5YXA6</accession>
<name>A0A5C5YXA6_9BACT</name>
<sequence>MPLHRILLISLVSTFGCSTDTEQSTPWISQAIALRNIDAITIVEDGGLIQDGGTVELYGVTKSGHRCFIRLNQHALYGDYLLATAESPGRLCFNNQLIDVRSADEEELLRLLKNAEVKSVGLDGLRQLIKTKSNTTDQIRSLSYGSRDEYLQDRVDSIVDYVESERYVDVARNGFPPYSKHDRQP</sequence>
<dbReference type="PROSITE" id="PS51257">
    <property type="entry name" value="PROKAR_LIPOPROTEIN"/>
    <property type="match status" value="1"/>
</dbReference>
<dbReference type="AlphaFoldDB" id="A0A5C5YXA6"/>
<evidence type="ECO:0000313" key="2">
    <source>
        <dbReference type="Proteomes" id="UP000315010"/>
    </source>
</evidence>
<gene>
    <name evidence="1" type="ORF">CA13_10580</name>
</gene>
<dbReference type="Proteomes" id="UP000315010">
    <property type="component" value="Unassembled WGS sequence"/>
</dbReference>
<organism evidence="1 2">
    <name type="scientific">Novipirellula herctigrandis</name>
    <dbReference type="NCBI Taxonomy" id="2527986"/>
    <lineage>
        <taxon>Bacteria</taxon>
        <taxon>Pseudomonadati</taxon>
        <taxon>Planctomycetota</taxon>
        <taxon>Planctomycetia</taxon>
        <taxon>Pirellulales</taxon>
        <taxon>Pirellulaceae</taxon>
        <taxon>Novipirellula</taxon>
    </lineage>
</organism>
<proteinExistence type="predicted"/>
<comment type="caution">
    <text evidence="1">The sequence shown here is derived from an EMBL/GenBank/DDBJ whole genome shotgun (WGS) entry which is preliminary data.</text>
</comment>
<evidence type="ECO:0000313" key="1">
    <source>
        <dbReference type="EMBL" id="TWT79652.1"/>
    </source>
</evidence>
<dbReference type="EMBL" id="SJPJ01000001">
    <property type="protein sequence ID" value="TWT79652.1"/>
    <property type="molecule type" value="Genomic_DNA"/>
</dbReference>
<keyword evidence="2" id="KW-1185">Reference proteome</keyword>
<reference evidence="1 2" key="1">
    <citation type="submission" date="2019-02" db="EMBL/GenBank/DDBJ databases">
        <title>Deep-cultivation of Planctomycetes and their phenomic and genomic characterization uncovers novel biology.</title>
        <authorList>
            <person name="Wiegand S."/>
            <person name="Jogler M."/>
            <person name="Boedeker C."/>
            <person name="Pinto D."/>
            <person name="Vollmers J."/>
            <person name="Rivas-Marin E."/>
            <person name="Kohn T."/>
            <person name="Peeters S.H."/>
            <person name="Heuer A."/>
            <person name="Rast P."/>
            <person name="Oberbeckmann S."/>
            <person name="Bunk B."/>
            <person name="Jeske O."/>
            <person name="Meyerdierks A."/>
            <person name="Storesund J.E."/>
            <person name="Kallscheuer N."/>
            <person name="Luecker S."/>
            <person name="Lage O.M."/>
            <person name="Pohl T."/>
            <person name="Merkel B.J."/>
            <person name="Hornburger P."/>
            <person name="Mueller R.-W."/>
            <person name="Bruemmer F."/>
            <person name="Labrenz M."/>
            <person name="Spormann A.M."/>
            <person name="Op Den Camp H."/>
            <person name="Overmann J."/>
            <person name="Amann R."/>
            <person name="Jetten M.S.M."/>
            <person name="Mascher T."/>
            <person name="Medema M.H."/>
            <person name="Devos D.P."/>
            <person name="Kaster A.-K."/>
            <person name="Ovreas L."/>
            <person name="Rohde M."/>
            <person name="Galperin M.Y."/>
            <person name="Jogler C."/>
        </authorList>
    </citation>
    <scope>NUCLEOTIDE SEQUENCE [LARGE SCALE GENOMIC DNA]</scope>
    <source>
        <strain evidence="1 2">CA13</strain>
    </source>
</reference>
<protein>
    <submittedName>
        <fullName evidence="1">Uncharacterized protein</fullName>
    </submittedName>
</protein>